<evidence type="ECO:0000313" key="2">
    <source>
        <dbReference type="Proteomes" id="UP000324897"/>
    </source>
</evidence>
<dbReference type="InterPro" id="IPR029069">
    <property type="entry name" value="HotDog_dom_sf"/>
</dbReference>
<dbReference type="GO" id="GO:0009507">
    <property type="term" value="C:chloroplast"/>
    <property type="evidence" value="ECO:0007669"/>
    <property type="project" value="TreeGrafter"/>
</dbReference>
<evidence type="ECO:0008006" key="3">
    <source>
        <dbReference type="Google" id="ProtNLM"/>
    </source>
</evidence>
<dbReference type="EMBL" id="RWGY01000039">
    <property type="protein sequence ID" value="TVU11743.1"/>
    <property type="molecule type" value="Genomic_DNA"/>
</dbReference>
<dbReference type="AlphaFoldDB" id="A0A5J9TJZ5"/>
<gene>
    <name evidence="1" type="ORF">EJB05_45345</name>
</gene>
<dbReference type="Proteomes" id="UP000324897">
    <property type="component" value="Chromosome 3"/>
</dbReference>
<dbReference type="PANTHER" id="PTHR31793">
    <property type="entry name" value="4-HYDROXYBENZOYL-COA THIOESTERASE FAMILY MEMBER"/>
    <property type="match status" value="1"/>
</dbReference>
<dbReference type="SUPFAM" id="SSF54637">
    <property type="entry name" value="Thioesterase/thiol ester dehydrase-isomerase"/>
    <property type="match status" value="1"/>
</dbReference>
<name>A0A5J9TJZ5_9POAL</name>
<dbReference type="PANTHER" id="PTHR31793:SF4">
    <property type="entry name" value="OS02G0659700 PROTEIN"/>
    <property type="match status" value="1"/>
</dbReference>
<sequence length="131" mass="14929">MTVRDCDDLNKYGVVNDAMYASYIEKAREEMFASFGLCISSIARTGRAIARTSYTLCCDKFVVMVRIAQIKGVRTVMESFIETLPERKIVLEATVTGVCLDKDYRPTRVYPEMSEMLEFFSDPRNDPGKLQ</sequence>
<organism evidence="1 2">
    <name type="scientific">Eragrostis curvula</name>
    <name type="common">weeping love grass</name>
    <dbReference type="NCBI Taxonomy" id="38414"/>
    <lineage>
        <taxon>Eukaryota</taxon>
        <taxon>Viridiplantae</taxon>
        <taxon>Streptophyta</taxon>
        <taxon>Embryophyta</taxon>
        <taxon>Tracheophyta</taxon>
        <taxon>Spermatophyta</taxon>
        <taxon>Magnoliopsida</taxon>
        <taxon>Liliopsida</taxon>
        <taxon>Poales</taxon>
        <taxon>Poaceae</taxon>
        <taxon>PACMAD clade</taxon>
        <taxon>Chloridoideae</taxon>
        <taxon>Eragrostideae</taxon>
        <taxon>Eragrostidinae</taxon>
        <taxon>Eragrostis</taxon>
    </lineage>
</organism>
<dbReference type="GO" id="GO:0016297">
    <property type="term" value="F:fatty acyl-[ACP] hydrolase activity"/>
    <property type="evidence" value="ECO:0007669"/>
    <property type="project" value="TreeGrafter"/>
</dbReference>
<dbReference type="Gramene" id="TVU11743">
    <property type="protein sequence ID" value="TVU11743"/>
    <property type="gene ID" value="EJB05_45345"/>
</dbReference>
<dbReference type="InterPro" id="IPR050563">
    <property type="entry name" value="4-hydroxybenzoyl-CoA_TE"/>
</dbReference>
<evidence type="ECO:0000313" key="1">
    <source>
        <dbReference type="EMBL" id="TVU11743.1"/>
    </source>
</evidence>
<proteinExistence type="predicted"/>
<dbReference type="CDD" id="cd00586">
    <property type="entry name" value="4HBT"/>
    <property type="match status" value="1"/>
</dbReference>
<reference evidence="1 2" key="1">
    <citation type="journal article" date="2019" name="Sci. Rep.">
        <title>A high-quality genome of Eragrostis curvula grass provides insights into Poaceae evolution and supports new strategies to enhance forage quality.</title>
        <authorList>
            <person name="Carballo J."/>
            <person name="Santos B.A.C.M."/>
            <person name="Zappacosta D."/>
            <person name="Garbus I."/>
            <person name="Selva J.P."/>
            <person name="Gallo C.A."/>
            <person name="Diaz A."/>
            <person name="Albertini E."/>
            <person name="Caccamo M."/>
            <person name="Echenique V."/>
        </authorList>
    </citation>
    <scope>NUCLEOTIDE SEQUENCE [LARGE SCALE GENOMIC DNA]</scope>
    <source>
        <strain evidence="2">cv. Victoria</strain>
        <tissue evidence="1">Leaf</tissue>
    </source>
</reference>
<dbReference type="Gene3D" id="3.10.129.10">
    <property type="entry name" value="Hotdog Thioesterase"/>
    <property type="match status" value="1"/>
</dbReference>
<comment type="caution">
    <text evidence="1">The sequence shown here is derived from an EMBL/GenBank/DDBJ whole genome shotgun (WGS) entry which is preliminary data.</text>
</comment>
<dbReference type="OrthoDB" id="588330at2759"/>
<keyword evidence="2" id="KW-1185">Reference proteome</keyword>
<protein>
    <recommendedName>
        <fullName evidence="3">Thioesterase domain-containing protein</fullName>
    </recommendedName>
</protein>
<accession>A0A5J9TJZ5</accession>